<evidence type="ECO:0000256" key="1">
    <source>
        <dbReference type="SAM" id="MobiDB-lite"/>
    </source>
</evidence>
<proteinExistence type="predicted"/>
<dbReference type="AlphaFoldDB" id="A0A916LG05"/>
<protein>
    <submittedName>
        <fullName evidence="2">Uncharacterized protein</fullName>
    </submittedName>
</protein>
<evidence type="ECO:0000313" key="2">
    <source>
        <dbReference type="EMBL" id="CPA57273.1"/>
    </source>
</evidence>
<name>A0A916LG05_MYCTX</name>
<organism evidence="2 3">
    <name type="scientific">Mycobacterium tuberculosis</name>
    <dbReference type="NCBI Taxonomy" id="1773"/>
    <lineage>
        <taxon>Bacteria</taxon>
        <taxon>Bacillati</taxon>
        <taxon>Actinomycetota</taxon>
        <taxon>Actinomycetes</taxon>
        <taxon>Mycobacteriales</taxon>
        <taxon>Mycobacteriaceae</taxon>
        <taxon>Mycobacterium</taxon>
        <taxon>Mycobacterium tuberculosis complex</taxon>
    </lineage>
</organism>
<comment type="caution">
    <text evidence="2">The sequence shown here is derived from an EMBL/GenBank/DDBJ whole genome shotgun (WGS) entry which is preliminary data.</text>
</comment>
<sequence>MHRVGSRLELPSGEYRFRGAEVSRIAGKPTTGDQHPDAGVGAESVGDGVQLDADQLRRVTKAPVAVADIAGPALRVHLADPNEHVDVGVVRAVHQLDDGVSVHAEVVGEGRPGEAQHIGARGQPAVVAVTAVG</sequence>
<gene>
    <name evidence="2" type="ORF">ERS007739_04694</name>
</gene>
<dbReference type="Proteomes" id="UP000039021">
    <property type="component" value="Unassembled WGS sequence"/>
</dbReference>
<evidence type="ECO:0000313" key="3">
    <source>
        <dbReference type="Proteomes" id="UP000039021"/>
    </source>
</evidence>
<feature type="region of interest" description="Disordered" evidence="1">
    <location>
        <begin position="24"/>
        <end position="45"/>
    </location>
</feature>
<reference evidence="3" key="1">
    <citation type="submission" date="2015-03" db="EMBL/GenBank/DDBJ databases">
        <authorList>
            <consortium name="Pathogen Informatics"/>
        </authorList>
    </citation>
    <scope>NUCLEOTIDE SEQUENCE [LARGE SCALE GENOMIC DNA]</scope>
    <source>
        <strain evidence="3">N09902308</strain>
    </source>
</reference>
<dbReference type="EMBL" id="CSBK01003089">
    <property type="protein sequence ID" value="CPA57273.1"/>
    <property type="molecule type" value="Genomic_DNA"/>
</dbReference>
<accession>A0A916LG05</accession>